<dbReference type="Proteomes" id="UP001500730">
    <property type="component" value="Unassembled WGS sequence"/>
</dbReference>
<protein>
    <recommendedName>
        <fullName evidence="1">Aminoglycoside phosphotransferase domain-containing protein</fullName>
    </recommendedName>
</protein>
<reference evidence="2 3" key="1">
    <citation type="journal article" date="2019" name="Int. J. Syst. Evol. Microbiol.">
        <title>The Global Catalogue of Microorganisms (GCM) 10K type strain sequencing project: providing services to taxonomists for standard genome sequencing and annotation.</title>
        <authorList>
            <consortium name="The Broad Institute Genomics Platform"/>
            <consortium name="The Broad Institute Genome Sequencing Center for Infectious Disease"/>
            <person name="Wu L."/>
            <person name="Ma J."/>
        </authorList>
    </citation>
    <scope>NUCLEOTIDE SEQUENCE [LARGE SCALE GENOMIC DNA]</scope>
    <source>
        <strain evidence="2 3">JCM 16259</strain>
    </source>
</reference>
<accession>A0ABN3M8V4</accession>
<dbReference type="Pfam" id="PF01636">
    <property type="entry name" value="APH"/>
    <property type="match status" value="1"/>
</dbReference>
<gene>
    <name evidence="2" type="ORF">GCM10009858_37360</name>
</gene>
<dbReference type="PANTHER" id="PTHR40086">
    <property type="entry name" value="PHOSPHOTRANSFERASE YTMP-RELATED"/>
    <property type="match status" value="1"/>
</dbReference>
<name>A0ABN3M8V4_9MICO</name>
<dbReference type="InterPro" id="IPR002575">
    <property type="entry name" value="Aminoglycoside_PTrfase"/>
</dbReference>
<dbReference type="Gene3D" id="3.90.1200.10">
    <property type="match status" value="1"/>
</dbReference>
<dbReference type="InterPro" id="IPR011009">
    <property type="entry name" value="Kinase-like_dom_sf"/>
</dbReference>
<proteinExistence type="predicted"/>
<organism evidence="2 3">
    <name type="scientific">Terrabacter carboxydivorans</name>
    <dbReference type="NCBI Taxonomy" id="619730"/>
    <lineage>
        <taxon>Bacteria</taxon>
        <taxon>Bacillati</taxon>
        <taxon>Actinomycetota</taxon>
        <taxon>Actinomycetes</taxon>
        <taxon>Micrococcales</taxon>
        <taxon>Intrasporangiaceae</taxon>
        <taxon>Terrabacter</taxon>
    </lineage>
</organism>
<dbReference type="InterPro" id="IPR052077">
    <property type="entry name" value="CcrZ_PhaseVar_Mediator"/>
</dbReference>
<dbReference type="EMBL" id="BAAARE010000019">
    <property type="protein sequence ID" value="GAA2495760.1"/>
    <property type="molecule type" value="Genomic_DNA"/>
</dbReference>
<evidence type="ECO:0000313" key="2">
    <source>
        <dbReference type="EMBL" id="GAA2495760.1"/>
    </source>
</evidence>
<sequence>MLNPSMAQEVADAYGLTGTPVLSGPVARGQLGQVWRLDTGQGSHAVKEWFATPDLEEVSGDADLVEAALAEGVLTPSIVRTADTGVVATTVGGTAVRVFEWVDLRGRTRRLDPAAVGATLAALHRAAPATGESVDNWFATGFGEQRWRDLHRRVQGERAPFADQLGALVDELVAVESVIEPHESPIVCHRDLWADNVLATDDGRICVVDFENHGPADPSQELAMVLFEFGDDDPARARALHTAYRDAGGPGRVTRRGHFTMLVAEQAHIGQLACSRWVGASSESERERLARWFLEIPDDPVTLPRIDRVLAAVT</sequence>
<dbReference type="SUPFAM" id="SSF56112">
    <property type="entry name" value="Protein kinase-like (PK-like)"/>
    <property type="match status" value="1"/>
</dbReference>
<comment type="caution">
    <text evidence="2">The sequence shown here is derived from an EMBL/GenBank/DDBJ whole genome shotgun (WGS) entry which is preliminary data.</text>
</comment>
<evidence type="ECO:0000259" key="1">
    <source>
        <dbReference type="Pfam" id="PF01636"/>
    </source>
</evidence>
<evidence type="ECO:0000313" key="3">
    <source>
        <dbReference type="Proteomes" id="UP001500730"/>
    </source>
</evidence>
<dbReference type="PANTHER" id="PTHR40086:SF1">
    <property type="entry name" value="CELL CYCLE REGULATOR CCRZ"/>
    <property type="match status" value="1"/>
</dbReference>
<feature type="domain" description="Aminoglycoside phosphotransferase" evidence="1">
    <location>
        <begin position="25"/>
        <end position="248"/>
    </location>
</feature>
<keyword evidence="3" id="KW-1185">Reference proteome</keyword>